<evidence type="ECO:0000313" key="4">
    <source>
        <dbReference type="EMBL" id="QNP54997.1"/>
    </source>
</evidence>
<dbReference type="Pfam" id="PF08044">
    <property type="entry name" value="DUF1707"/>
    <property type="match status" value="1"/>
</dbReference>
<evidence type="ECO:0000259" key="3">
    <source>
        <dbReference type="Pfam" id="PF08044"/>
    </source>
</evidence>
<organism evidence="4 5">
    <name type="scientific">Tessaracoccus defluvii</name>
    <dbReference type="NCBI Taxonomy" id="1285901"/>
    <lineage>
        <taxon>Bacteria</taxon>
        <taxon>Bacillati</taxon>
        <taxon>Actinomycetota</taxon>
        <taxon>Actinomycetes</taxon>
        <taxon>Propionibacteriales</taxon>
        <taxon>Propionibacteriaceae</taxon>
        <taxon>Tessaracoccus</taxon>
    </lineage>
</organism>
<proteinExistence type="predicted"/>
<dbReference type="InterPro" id="IPR012551">
    <property type="entry name" value="DUF1707_SHOCT-like"/>
</dbReference>
<evidence type="ECO:0000256" key="1">
    <source>
        <dbReference type="SAM" id="MobiDB-lite"/>
    </source>
</evidence>
<protein>
    <submittedName>
        <fullName evidence="4">DUF1707 domain-containing protein</fullName>
    </submittedName>
</protein>
<dbReference type="RefSeq" id="WP_187720133.1">
    <property type="nucleotide sequence ID" value="NZ_BAABBL010000004.1"/>
</dbReference>
<gene>
    <name evidence="4" type="ORF">H9L22_12010</name>
</gene>
<accession>A0A7H0H381</accession>
<feature type="transmembrane region" description="Helical" evidence="2">
    <location>
        <begin position="120"/>
        <end position="153"/>
    </location>
</feature>
<keyword evidence="2" id="KW-0472">Membrane</keyword>
<reference evidence="4 5" key="1">
    <citation type="submission" date="2020-08" db="EMBL/GenBank/DDBJ databases">
        <title>Genome sequence of Tessaracoccus defluvii JCM 17540T.</title>
        <authorList>
            <person name="Hyun D.-W."/>
            <person name="Bae J.-W."/>
        </authorList>
    </citation>
    <scope>NUCLEOTIDE SEQUENCE [LARGE SCALE GENOMIC DNA]</scope>
    <source>
        <strain evidence="4 5">JCM 17540</strain>
    </source>
</reference>
<dbReference type="KEGG" id="tdf:H9L22_12010"/>
<sequence length="217" mass="23797">MAGDNIRIGDAERDQAASMLREHHAEGRLSVEEFNERLDRALTARVMDDLIPLFADLPSPRPDDPGPGLGAPSPYGYPTDRTAAPLYGAPPGPEPIYTPYPAVPDSGVAPSRSPMTWQQLWWVIPAVIILMSLLGGASQGFGLIPFAFVAFIVVNSRRRRLPQVAPPRPLTFQENDQILALIASHRQTEAISQYQAYTGADFYTAKQTIEMMGRQLG</sequence>
<dbReference type="AlphaFoldDB" id="A0A7H0H381"/>
<evidence type="ECO:0000313" key="5">
    <source>
        <dbReference type="Proteomes" id="UP000516117"/>
    </source>
</evidence>
<keyword evidence="2" id="KW-0812">Transmembrane</keyword>
<evidence type="ECO:0000256" key="2">
    <source>
        <dbReference type="SAM" id="Phobius"/>
    </source>
</evidence>
<keyword evidence="5" id="KW-1185">Reference proteome</keyword>
<name>A0A7H0H381_9ACTN</name>
<dbReference type="Proteomes" id="UP000516117">
    <property type="component" value="Chromosome"/>
</dbReference>
<keyword evidence="2" id="KW-1133">Transmembrane helix</keyword>
<feature type="domain" description="DUF1707" evidence="3">
    <location>
        <begin position="6"/>
        <end position="58"/>
    </location>
</feature>
<feature type="region of interest" description="Disordered" evidence="1">
    <location>
        <begin position="56"/>
        <end position="75"/>
    </location>
</feature>
<dbReference type="EMBL" id="CP060789">
    <property type="protein sequence ID" value="QNP54997.1"/>
    <property type="molecule type" value="Genomic_DNA"/>
</dbReference>